<dbReference type="CDD" id="cd00637">
    <property type="entry name" value="7tm_classA_rhodopsin-like"/>
    <property type="match status" value="1"/>
</dbReference>
<name>A0A267G4R0_9PLAT</name>
<evidence type="ECO:0000256" key="6">
    <source>
        <dbReference type="ARBA" id="ARBA00023136"/>
    </source>
</evidence>
<evidence type="ECO:0000256" key="4">
    <source>
        <dbReference type="ARBA" id="ARBA00022989"/>
    </source>
</evidence>
<keyword evidence="5" id="KW-0297">G-protein coupled receptor</keyword>
<dbReference type="SUPFAM" id="SSF81321">
    <property type="entry name" value="Family A G protein-coupled receptor-like"/>
    <property type="match status" value="1"/>
</dbReference>
<evidence type="ECO:0000256" key="7">
    <source>
        <dbReference type="ARBA" id="ARBA00023170"/>
    </source>
</evidence>
<comment type="caution">
    <text evidence="11">The sequence shown here is derived from an EMBL/GenBank/DDBJ whole genome shotgun (WGS) entry which is preliminary data.</text>
</comment>
<evidence type="ECO:0000256" key="8">
    <source>
        <dbReference type="ARBA" id="ARBA00023224"/>
    </source>
</evidence>
<dbReference type="InterPro" id="IPR017452">
    <property type="entry name" value="GPCR_Rhodpsn_7TM"/>
</dbReference>
<feature type="compositionally biased region" description="Low complexity" evidence="9">
    <location>
        <begin position="501"/>
        <end position="511"/>
    </location>
</feature>
<gene>
    <name evidence="11" type="ORF">BOX15_Mlig014831g2</name>
</gene>
<keyword evidence="4" id="KW-1133">Transmembrane helix</keyword>
<feature type="region of interest" description="Disordered" evidence="9">
    <location>
        <begin position="359"/>
        <end position="406"/>
    </location>
</feature>
<dbReference type="PRINTS" id="PR00237">
    <property type="entry name" value="GPCRRHODOPSN"/>
</dbReference>
<keyword evidence="6" id="KW-0472">Membrane</keyword>
<dbReference type="EMBL" id="NIVC01000581">
    <property type="protein sequence ID" value="PAA80447.1"/>
    <property type="molecule type" value="Genomic_DNA"/>
</dbReference>
<evidence type="ECO:0000256" key="3">
    <source>
        <dbReference type="ARBA" id="ARBA00022692"/>
    </source>
</evidence>
<dbReference type="AlphaFoldDB" id="A0A267G4R0"/>
<evidence type="ECO:0000313" key="11">
    <source>
        <dbReference type="EMBL" id="PAA80447.1"/>
    </source>
</evidence>
<protein>
    <recommendedName>
        <fullName evidence="10">G-protein coupled receptors family 1 profile domain-containing protein</fullName>
    </recommendedName>
</protein>
<dbReference type="PROSITE" id="PS50262">
    <property type="entry name" value="G_PROTEIN_RECEP_F1_2"/>
    <property type="match status" value="1"/>
</dbReference>
<accession>A0A267G4R0</accession>
<evidence type="ECO:0000256" key="9">
    <source>
        <dbReference type="SAM" id="MobiDB-lite"/>
    </source>
</evidence>
<evidence type="ECO:0000313" key="12">
    <source>
        <dbReference type="Proteomes" id="UP000215902"/>
    </source>
</evidence>
<evidence type="ECO:0000256" key="1">
    <source>
        <dbReference type="ARBA" id="ARBA00004651"/>
    </source>
</evidence>
<keyword evidence="7" id="KW-0675">Receptor</keyword>
<reference evidence="11 12" key="1">
    <citation type="submission" date="2017-06" db="EMBL/GenBank/DDBJ databases">
        <title>A platform for efficient transgenesis in Macrostomum lignano, a flatworm model organism for stem cell research.</title>
        <authorList>
            <person name="Berezikov E."/>
        </authorList>
    </citation>
    <scope>NUCLEOTIDE SEQUENCE [LARGE SCALE GENOMIC DNA]</scope>
    <source>
        <strain evidence="11">DV1</strain>
        <tissue evidence="11">Whole organism</tissue>
    </source>
</reference>
<dbReference type="Proteomes" id="UP000215902">
    <property type="component" value="Unassembled WGS sequence"/>
</dbReference>
<evidence type="ECO:0000256" key="5">
    <source>
        <dbReference type="ARBA" id="ARBA00023040"/>
    </source>
</evidence>
<proteinExistence type="predicted"/>
<feature type="compositionally biased region" description="Basic residues" evidence="9">
    <location>
        <begin position="679"/>
        <end position="688"/>
    </location>
</feature>
<keyword evidence="2" id="KW-1003">Cell membrane</keyword>
<feature type="compositionally biased region" description="Polar residues" evidence="9">
    <location>
        <begin position="668"/>
        <end position="678"/>
    </location>
</feature>
<dbReference type="InterPro" id="IPR000276">
    <property type="entry name" value="GPCR_Rhodpsn"/>
</dbReference>
<dbReference type="Pfam" id="PF00001">
    <property type="entry name" value="7tm_1"/>
    <property type="match status" value="1"/>
</dbReference>
<dbReference type="STRING" id="282301.A0A267G4R0"/>
<evidence type="ECO:0000259" key="10">
    <source>
        <dbReference type="PROSITE" id="PS50262"/>
    </source>
</evidence>
<comment type="subcellular location">
    <subcellularLocation>
        <location evidence="1">Cell membrane</location>
        <topology evidence="1">Multi-pass membrane protein</topology>
    </subcellularLocation>
</comment>
<keyword evidence="3" id="KW-0812">Transmembrane</keyword>
<keyword evidence="12" id="KW-1185">Reference proteome</keyword>
<feature type="region of interest" description="Disordered" evidence="9">
    <location>
        <begin position="484"/>
        <end position="710"/>
    </location>
</feature>
<feature type="compositionally biased region" description="Basic residues" evidence="9">
    <location>
        <begin position="550"/>
        <end position="559"/>
    </location>
</feature>
<feature type="compositionally biased region" description="Basic and acidic residues" evidence="9">
    <location>
        <begin position="653"/>
        <end position="665"/>
    </location>
</feature>
<dbReference type="GO" id="GO:0004930">
    <property type="term" value="F:G protein-coupled receptor activity"/>
    <property type="evidence" value="ECO:0007669"/>
    <property type="project" value="UniProtKB-KW"/>
</dbReference>
<evidence type="ECO:0000256" key="2">
    <source>
        <dbReference type="ARBA" id="ARBA00022475"/>
    </source>
</evidence>
<dbReference type="Gene3D" id="1.20.1070.10">
    <property type="entry name" value="Rhodopsin 7-helix transmembrane proteins"/>
    <property type="match status" value="1"/>
</dbReference>
<sequence length="710" mass="74480">AFMSFSLAAANATAEPGSTPAATEDPSGGGGQLLNSSSSSSPTTADSTGAVAARSLVLVLLMAASCCTNVLLIVVLQYSRTLRRRSVYRLVCSVCVVNGLDTLLNCTVALGASITNGWPHPDWACRMSAFAVSMVDHLWLFNLLLLASDRLWALRDLDSYRRRFRVAPVSLAAFSIWAAAMALALPPAAAPLAVPSSFVSGRFVCGVGPAAPLAYVLACLCLGFLLPFATLCLLYVAIVAIGAKESERRVAMQTSTGYTQDRVPAPQTWSDLNLAKMTGALLAAWILLAGPYTVAVSIDRVKNSLELRDSLNRLRESADPAAETALFWLRVAFGPACPCLVLAVRPDVRRKLNQLASCKTPKSSNHVTDGPRLLHGGGEANGIHGDGNATGNSELSTRAGGDAASATLADAGGAEADLQITDAGSEWEPAAETALAETGEPLRVPVLFANSNGLHMQPHSSDQPVACDVADSRLDIRQAASAPSLAGQLGDISGDEEAKEAASSAAAAASAPTDPELATKDAEPQQALEEPQKPRRKKSSSGQEPAVAQKQKKKKKKKAAPVEPTAPAADSSFNSQSGLLVASGDVPDASKDASASAKRRPRRVRQNSVEPPPVPQAQQQPQPLPPCITKSPVRPKRRPDLPEVPPEAPSATPREEATELAEIPRDSGGQQQPESTAVQKKKKRKRTASRTLPLMPQPVLDNSAFVAGDS</sequence>
<feature type="region of interest" description="Disordered" evidence="9">
    <location>
        <begin position="15"/>
        <end position="43"/>
    </location>
</feature>
<feature type="non-terminal residue" evidence="11">
    <location>
        <position position="1"/>
    </location>
</feature>
<organism evidence="11 12">
    <name type="scientific">Macrostomum lignano</name>
    <dbReference type="NCBI Taxonomy" id="282301"/>
    <lineage>
        <taxon>Eukaryota</taxon>
        <taxon>Metazoa</taxon>
        <taxon>Spiralia</taxon>
        <taxon>Lophotrochozoa</taxon>
        <taxon>Platyhelminthes</taxon>
        <taxon>Rhabditophora</taxon>
        <taxon>Macrostomorpha</taxon>
        <taxon>Macrostomida</taxon>
        <taxon>Macrostomidae</taxon>
        <taxon>Macrostomum</taxon>
    </lineage>
</organism>
<feature type="domain" description="G-protein coupled receptors family 1 profile" evidence="10">
    <location>
        <begin position="68"/>
        <end position="327"/>
    </location>
</feature>
<dbReference type="PANTHER" id="PTHR22752">
    <property type="entry name" value="G PROTEIN-COUPLED RECEPTOR"/>
    <property type="match status" value="1"/>
</dbReference>
<dbReference type="GO" id="GO:0005886">
    <property type="term" value="C:plasma membrane"/>
    <property type="evidence" value="ECO:0007669"/>
    <property type="project" value="UniProtKB-SubCell"/>
</dbReference>
<keyword evidence="8" id="KW-0807">Transducer</keyword>